<evidence type="ECO:0000256" key="1">
    <source>
        <dbReference type="SAM" id="MobiDB-lite"/>
    </source>
</evidence>
<dbReference type="EMBL" id="KZ613949">
    <property type="protein sequence ID" value="PMD37610.1"/>
    <property type="molecule type" value="Genomic_DNA"/>
</dbReference>
<sequence length="160" mass="17510">MASLSLAGAGYSRPDREVGCGQWASPQQTTQHREGSQGAQMAISSRKWDAVPSFEALADDLHRRLSREAAAAGSTPNGPQCYRVMYMLSLGAYRIVNCIVVSLLPMKDPEGAEGKLRMALIHRIRSTFCPGAKVDLQVAEDSTVHQKLKLNVSESNFTFR</sequence>
<accession>A0A2J6RGI1</accession>
<dbReference type="Proteomes" id="UP000235786">
    <property type="component" value="Unassembled WGS sequence"/>
</dbReference>
<dbReference type="AlphaFoldDB" id="A0A2J6RGI1"/>
<keyword evidence="3" id="KW-1185">Reference proteome</keyword>
<proteinExistence type="predicted"/>
<evidence type="ECO:0000313" key="3">
    <source>
        <dbReference type="Proteomes" id="UP000235786"/>
    </source>
</evidence>
<gene>
    <name evidence="2" type="ORF">L207DRAFT_568557</name>
</gene>
<feature type="region of interest" description="Disordered" evidence="1">
    <location>
        <begin position="1"/>
        <end position="40"/>
    </location>
</feature>
<organism evidence="2 3">
    <name type="scientific">Hyaloscypha variabilis (strain UAMH 11265 / GT02V1 / F)</name>
    <name type="common">Meliniomyces variabilis</name>
    <dbReference type="NCBI Taxonomy" id="1149755"/>
    <lineage>
        <taxon>Eukaryota</taxon>
        <taxon>Fungi</taxon>
        <taxon>Dikarya</taxon>
        <taxon>Ascomycota</taxon>
        <taxon>Pezizomycotina</taxon>
        <taxon>Leotiomycetes</taxon>
        <taxon>Helotiales</taxon>
        <taxon>Hyaloscyphaceae</taxon>
        <taxon>Hyaloscypha</taxon>
        <taxon>Hyaloscypha variabilis</taxon>
    </lineage>
</organism>
<evidence type="ECO:0000313" key="2">
    <source>
        <dbReference type="EMBL" id="PMD37610.1"/>
    </source>
</evidence>
<reference evidence="2 3" key="1">
    <citation type="submission" date="2016-04" db="EMBL/GenBank/DDBJ databases">
        <title>A degradative enzymes factory behind the ericoid mycorrhizal symbiosis.</title>
        <authorList>
            <consortium name="DOE Joint Genome Institute"/>
            <person name="Martino E."/>
            <person name="Morin E."/>
            <person name="Grelet G."/>
            <person name="Kuo A."/>
            <person name="Kohler A."/>
            <person name="Daghino S."/>
            <person name="Barry K."/>
            <person name="Choi C."/>
            <person name="Cichocki N."/>
            <person name="Clum A."/>
            <person name="Copeland A."/>
            <person name="Hainaut M."/>
            <person name="Haridas S."/>
            <person name="Labutti K."/>
            <person name="Lindquist E."/>
            <person name="Lipzen A."/>
            <person name="Khouja H.-R."/>
            <person name="Murat C."/>
            <person name="Ohm R."/>
            <person name="Olson A."/>
            <person name="Spatafora J."/>
            <person name="Veneault-Fourrey C."/>
            <person name="Henrissat B."/>
            <person name="Grigoriev I."/>
            <person name="Martin F."/>
            <person name="Perotto S."/>
        </authorList>
    </citation>
    <scope>NUCLEOTIDE SEQUENCE [LARGE SCALE GENOMIC DNA]</scope>
    <source>
        <strain evidence="2 3">F</strain>
    </source>
</reference>
<protein>
    <submittedName>
        <fullName evidence="2">Uncharacterized protein</fullName>
    </submittedName>
</protein>
<name>A0A2J6RGI1_HYAVF</name>